<feature type="disulfide bond" description="Redox-active" evidence="15">
    <location>
        <begin position="47"/>
        <end position="52"/>
    </location>
</feature>
<keyword evidence="8 16" id="KW-0560">Oxidoreductase</keyword>
<evidence type="ECO:0000256" key="8">
    <source>
        <dbReference type="ARBA" id="ARBA00023002"/>
    </source>
</evidence>
<dbReference type="InterPro" id="IPR006258">
    <property type="entry name" value="Lipoamide_DH"/>
</dbReference>
<dbReference type="NCBIfam" id="TIGR01350">
    <property type="entry name" value="lipoamide_DH"/>
    <property type="match status" value="1"/>
</dbReference>
<dbReference type="PROSITE" id="PS00076">
    <property type="entry name" value="PYRIDINE_REDOX_1"/>
    <property type="match status" value="1"/>
</dbReference>
<evidence type="ECO:0000256" key="4">
    <source>
        <dbReference type="ARBA" id="ARBA00016961"/>
    </source>
</evidence>
<dbReference type="InterPro" id="IPR036188">
    <property type="entry name" value="FAD/NAD-bd_sf"/>
</dbReference>
<evidence type="ECO:0000256" key="15">
    <source>
        <dbReference type="PIRSR" id="PIRSR000350-4"/>
    </source>
</evidence>
<feature type="binding site" evidence="14">
    <location>
        <begin position="147"/>
        <end position="149"/>
    </location>
    <ligand>
        <name>FAD</name>
        <dbReference type="ChEBI" id="CHEBI:57692"/>
    </ligand>
</feature>
<feature type="binding site" evidence="14">
    <location>
        <begin position="183"/>
        <end position="190"/>
    </location>
    <ligand>
        <name>NAD(+)</name>
        <dbReference type="ChEBI" id="CHEBI:57540"/>
    </ligand>
</feature>
<dbReference type="PANTHER" id="PTHR22912:SF160">
    <property type="entry name" value="DIHYDROLIPOYL DEHYDROGENASE"/>
    <property type="match status" value="1"/>
</dbReference>
<dbReference type="Pfam" id="PF07992">
    <property type="entry name" value="Pyr_redox_2"/>
    <property type="match status" value="1"/>
</dbReference>
<evidence type="ECO:0000256" key="9">
    <source>
        <dbReference type="ARBA" id="ARBA00023027"/>
    </source>
</evidence>
<dbReference type="InterPro" id="IPR050151">
    <property type="entry name" value="Class-I_Pyr_Nuc-Dis_Oxidored"/>
</dbReference>
<dbReference type="GO" id="GO:0006103">
    <property type="term" value="P:2-oxoglutarate metabolic process"/>
    <property type="evidence" value="ECO:0007669"/>
    <property type="project" value="TreeGrafter"/>
</dbReference>
<keyword evidence="14" id="KW-0547">Nucleotide-binding</keyword>
<evidence type="ECO:0000313" key="19">
    <source>
        <dbReference type="EMBL" id="KMY29377.1"/>
    </source>
</evidence>
<accession>A0A0K9F5A7</accession>
<keyword evidence="11 16" id="KW-0676">Redox-active center</keyword>
<dbReference type="InterPro" id="IPR001100">
    <property type="entry name" value="Pyr_nuc-diS_OxRdtase"/>
</dbReference>
<name>A0A0K9F5A7_9BACI</name>
<comment type="cofactor">
    <cofactor evidence="14 16">
        <name>FAD</name>
        <dbReference type="ChEBI" id="CHEBI:57692"/>
    </cofactor>
    <text evidence="14 16">Binds 1 FAD per subunit.</text>
</comment>
<organism evidence="19 20">
    <name type="scientific">Lysinibacillus xylanilyticus</name>
    <dbReference type="NCBI Taxonomy" id="582475"/>
    <lineage>
        <taxon>Bacteria</taxon>
        <taxon>Bacillati</taxon>
        <taxon>Bacillota</taxon>
        <taxon>Bacilli</taxon>
        <taxon>Bacillales</taxon>
        <taxon>Bacillaceae</taxon>
        <taxon>Lysinibacillus</taxon>
    </lineage>
</organism>
<feature type="domain" description="Pyridine nucleotide-disulphide oxidoreductase dimerisation" evidence="17">
    <location>
        <begin position="348"/>
        <end position="456"/>
    </location>
</feature>
<dbReference type="EMBL" id="LFXJ01000010">
    <property type="protein sequence ID" value="KMY29377.1"/>
    <property type="molecule type" value="Genomic_DNA"/>
</dbReference>
<feature type="binding site" evidence="14">
    <location>
        <position position="314"/>
    </location>
    <ligand>
        <name>FAD</name>
        <dbReference type="ChEBI" id="CHEBI:57692"/>
    </ligand>
</feature>
<evidence type="ECO:0000256" key="7">
    <source>
        <dbReference type="ARBA" id="ARBA00022827"/>
    </source>
</evidence>
<keyword evidence="6 16" id="KW-0285">Flavoprotein</keyword>
<dbReference type="InterPro" id="IPR012999">
    <property type="entry name" value="Pyr_OxRdtase_I_AS"/>
</dbReference>
<dbReference type="GO" id="GO:0004148">
    <property type="term" value="F:dihydrolipoyl dehydrogenase (NADH) activity"/>
    <property type="evidence" value="ECO:0007669"/>
    <property type="project" value="UniProtKB-EC"/>
</dbReference>
<keyword evidence="10" id="KW-1015">Disulfide bond</keyword>
<reference evidence="20" key="1">
    <citation type="submission" date="2015-07" db="EMBL/GenBank/DDBJ databases">
        <authorList>
            <consortium name="Consortium for Microbial Forensics and Genomics (microFORGE)"/>
            <person name="Knight B.M."/>
            <person name="Roberts D.P."/>
            <person name="Lin D."/>
            <person name="Hari K."/>
            <person name="Fletcher J."/>
            <person name="Melcher U."/>
            <person name="Blagden T."/>
            <person name="Winegar R.A."/>
        </authorList>
    </citation>
    <scope>NUCLEOTIDE SEQUENCE [LARGE SCALE GENOMIC DNA]</scope>
    <source>
        <strain evidence="20">DSM 23493</strain>
    </source>
</reference>
<dbReference type="Gene3D" id="3.30.390.30">
    <property type="match status" value="1"/>
</dbReference>
<feature type="binding site" evidence="14">
    <location>
        <position position="273"/>
    </location>
    <ligand>
        <name>NAD(+)</name>
        <dbReference type="ChEBI" id="CHEBI:57540"/>
    </ligand>
</feature>
<dbReference type="GO" id="GO:0005737">
    <property type="term" value="C:cytoplasm"/>
    <property type="evidence" value="ECO:0007669"/>
    <property type="project" value="UniProtKB-SubCell"/>
</dbReference>
<comment type="similarity">
    <text evidence="2 16">Belongs to the class-I pyridine nucleotide-disulfide oxidoreductase family.</text>
</comment>
<evidence type="ECO:0000259" key="18">
    <source>
        <dbReference type="Pfam" id="PF07992"/>
    </source>
</evidence>
<evidence type="ECO:0000256" key="6">
    <source>
        <dbReference type="ARBA" id="ARBA00022630"/>
    </source>
</evidence>
<dbReference type="EC" id="1.8.1.4" evidence="3 16"/>
<dbReference type="PANTHER" id="PTHR22912">
    <property type="entry name" value="DISULFIDE OXIDOREDUCTASE"/>
    <property type="match status" value="1"/>
</dbReference>
<feature type="domain" description="FAD/NAD(P)-binding" evidence="18">
    <location>
        <begin position="11"/>
        <end position="329"/>
    </location>
</feature>
<evidence type="ECO:0000256" key="10">
    <source>
        <dbReference type="ARBA" id="ARBA00023157"/>
    </source>
</evidence>
<evidence type="ECO:0000256" key="13">
    <source>
        <dbReference type="PIRSR" id="PIRSR000350-2"/>
    </source>
</evidence>
<comment type="catalytic activity">
    <reaction evidence="12 16">
        <text>N(6)-[(R)-dihydrolipoyl]-L-lysyl-[protein] + NAD(+) = N(6)-[(R)-lipoyl]-L-lysyl-[protein] + NADH + H(+)</text>
        <dbReference type="Rhea" id="RHEA:15045"/>
        <dbReference type="Rhea" id="RHEA-COMP:10474"/>
        <dbReference type="Rhea" id="RHEA-COMP:10475"/>
        <dbReference type="ChEBI" id="CHEBI:15378"/>
        <dbReference type="ChEBI" id="CHEBI:57540"/>
        <dbReference type="ChEBI" id="CHEBI:57945"/>
        <dbReference type="ChEBI" id="CHEBI:83099"/>
        <dbReference type="ChEBI" id="CHEBI:83100"/>
        <dbReference type="EC" id="1.8.1.4"/>
    </reaction>
</comment>
<feature type="binding site" evidence="14">
    <location>
        <position position="206"/>
    </location>
    <ligand>
        <name>NAD(+)</name>
        <dbReference type="ChEBI" id="CHEBI:57540"/>
    </ligand>
</feature>
<dbReference type="GO" id="GO:0050660">
    <property type="term" value="F:flavin adenine dinucleotide binding"/>
    <property type="evidence" value="ECO:0007669"/>
    <property type="project" value="InterPro"/>
</dbReference>
<keyword evidence="5" id="KW-0963">Cytoplasm</keyword>
<protein>
    <recommendedName>
        <fullName evidence="4 16">Dihydrolipoyl dehydrogenase</fullName>
        <ecNumber evidence="3 16">1.8.1.4</ecNumber>
    </recommendedName>
</protein>
<dbReference type="AlphaFoldDB" id="A0A0K9F5A7"/>
<evidence type="ECO:0000259" key="17">
    <source>
        <dbReference type="Pfam" id="PF02852"/>
    </source>
</evidence>
<evidence type="ECO:0000256" key="3">
    <source>
        <dbReference type="ARBA" id="ARBA00012608"/>
    </source>
</evidence>
<dbReference type="InterPro" id="IPR016156">
    <property type="entry name" value="FAD/NAD-linked_Rdtase_dimer_sf"/>
</dbReference>
<keyword evidence="9 14" id="KW-0520">NAD</keyword>
<evidence type="ECO:0000256" key="5">
    <source>
        <dbReference type="ARBA" id="ARBA00022490"/>
    </source>
</evidence>
<dbReference type="PRINTS" id="PR00368">
    <property type="entry name" value="FADPNR"/>
</dbReference>
<evidence type="ECO:0000256" key="11">
    <source>
        <dbReference type="ARBA" id="ARBA00023284"/>
    </source>
</evidence>
<dbReference type="InterPro" id="IPR004099">
    <property type="entry name" value="Pyr_nucl-diS_OxRdtase_dimer"/>
</dbReference>
<evidence type="ECO:0000256" key="16">
    <source>
        <dbReference type="RuleBase" id="RU003692"/>
    </source>
</evidence>
<dbReference type="GeneID" id="96600486"/>
<evidence type="ECO:0000256" key="12">
    <source>
        <dbReference type="ARBA" id="ARBA00049187"/>
    </source>
</evidence>
<gene>
    <name evidence="19" type="ORF">ACZ11_19960</name>
</gene>
<comment type="caution">
    <text evidence="19">The sequence shown here is derived from an EMBL/GenBank/DDBJ whole genome shotgun (WGS) entry which is preliminary data.</text>
</comment>
<dbReference type="Gene3D" id="3.50.50.60">
    <property type="entry name" value="FAD/NAD(P)-binding domain"/>
    <property type="match status" value="2"/>
</dbReference>
<feature type="active site" description="Proton acceptor" evidence="13">
    <location>
        <position position="446"/>
    </location>
</feature>
<dbReference type="FunFam" id="3.50.50.60:FF:000037">
    <property type="entry name" value="Dihydrolipoyl dehydrogenase"/>
    <property type="match status" value="1"/>
</dbReference>
<evidence type="ECO:0000256" key="1">
    <source>
        <dbReference type="ARBA" id="ARBA00004496"/>
    </source>
</evidence>
<dbReference type="PRINTS" id="PR00411">
    <property type="entry name" value="PNDRDTASEI"/>
</dbReference>
<dbReference type="SUPFAM" id="SSF51905">
    <property type="entry name" value="FAD/NAD(P)-binding domain"/>
    <property type="match status" value="1"/>
</dbReference>
<comment type="miscellaneous">
    <text evidence="16">The active site is a redox-active disulfide bond.</text>
</comment>
<dbReference type="Pfam" id="PF02852">
    <property type="entry name" value="Pyr_redox_dim"/>
    <property type="match status" value="1"/>
</dbReference>
<dbReference type="FunFam" id="3.30.390.30:FF:000001">
    <property type="entry name" value="Dihydrolipoyl dehydrogenase"/>
    <property type="match status" value="1"/>
</dbReference>
<dbReference type="PATRIC" id="fig|582475.4.peg.3075"/>
<evidence type="ECO:0000313" key="20">
    <source>
        <dbReference type="Proteomes" id="UP000037326"/>
    </source>
</evidence>
<sequence>MVVGDFPIETDTLVIGSGPGGYVAAIRAAQTGQKVTIVEKNVLGGVCLNVGCIPSKALISVGHRFEHAKHSDDMGIIASDVKLDFSKAQAFKDSVVKKLTGGVEGLLKGNKVEIVQGEAYFVDTHSVRIINGESAQTYTFNNVIIATGSRPVEIPTFKFSNRVLNSTGALSLQEVPGKLVVIGGGYIGTELGSAYANLGSQVTIIEGGKDILAGFEKQMTQIVKKGLKKKGVEMEVNASAKGVEETENGVVVTYEVGGEEKKVEADYVLVTVGRRPNTDEMGLAEIGVEFGERGLINVDKQCRTNIPNIYAIGDIVAGPQLAHKASYEGKVAAEAIAGEKSIVDYLAIPAVCFTDPEMATVGYNEDEAKAEGIEYTAAKFPFAANGRALALNQTEGFVKLVARKEDGLLIGAQIVGAGASDMIAEMGLAIEGGMTAEDIALTIHAHPTLGEITMEAAEVLLGNPIHIVAKK</sequence>
<dbReference type="PIRSF" id="PIRSF000350">
    <property type="entry name" value="Mercury_reductase_MerA"/>
    <property type="match status" value="1"/>
</dbReference>
<dbReference type="Proteomes" id="UP000037326">
    <property type="component" value="Unassembled WGS sequence"/>
</dbReference>
<proteinExistence type="inferred from homology"/>
<dbReference type="InterPro" id="IPR023753">
    <property type="entry name" value="FAD/NAD-binding_dom"/>
</dbReference>
<dbReference type="SUPFAM" id="SSF55424">
    <property type="entry name" value="FAD/NAD-linked reductases, dimerisation (C-terminal) domain"/>
    <property type="match status" value="1"/>
</dbReference>
<dbReference type="OrthoDB" id="9800167at2"/>
<feature type="binding site" evidence="14">
    <location>
        <position position="56"/>
    </location>
    <ligand>
        <name>FAD</name>
        <dbReference type="ChEBI" id="CHEBI:57692"/>
    </ligand>
</feature>
<evidence type="ECO:0000256" key="14">
    <source>
        <dbReference type="PIRSR" id="PIRSR000350-3"/>
    </source>
</evidence>
<comment type="subcellular location">
    <subcellularLocation>
        <location evidence="1">Cytoplasm</location>
    </subcellularLocation>
</comment>
<evidence type="ECO:0000256" key="2">
    <source>
        <dbReference type="ARBA" id="ARBA00007532"/>
    </source>
</evidence>
<dbReference type="RefSeq" id="WP_049668282.1">
    <property type="nucleotide sequence ID" value="NZ_JBIVOC010000001.1"/>
</dbReference>
<keyword evidence="7 14" id="KW-0274">FAD</keyword>